<sequence>MTGFLVVGWRRGDLAKVSALGVDFTVVAMAAELADPELADADTIVCDDIRDPTTLAGALIRAGVGRDRFSHVYTDRESAIIATAFLGEYFGDDRICLRTAFAMRDKSLQKGLIRDAGLPVARHALLASTVRDPAEAVGGLPYPMVVKPVTASSTAGVTVVRSAAELRAVVAGLRATAHGRQPLLAEEFVTGTELHADGIVADGRLTFMSVSRYLGNALGIRDGTALSSVVLREARHVALFRETRRLAAASLAALGLRRGVFHLEFFDTGHGLVFSECGARPGGAMIVEAVAETYGLDLSSAGFALAAGQAPRPPAAQAAQDFGWCNLPSPPGRLLRAPSERDLLGLPWVVGVRLDHQLGSVVPDNRLTIANKLGMALVTGPGEAEVQQRIADTVAYVRSRVEVAAT</sequence>
<dbReference type="PANTHER" id="PTHR43585:SF2">
    <property type="entry name" value="ATP-GRASP ENZYME FSQD"/>
    <property type="match status" value="1"/>
</dbReference>
<evidence type="ECO:0000259" key="5">
    <source>
        <dbReference type="PROSITE" id="PS50975"/>
    </source>
</evidence>
<keyword evidence="3 4" id="KW-0067">ATP-binding</keyword>
<comment type="caution">
    <text evidence="6">The sequence shown here is derived from an EMBL/GenBank/DDBJ whole genome shotgun (WGS) entry which is preliminary data.</text>
</comment>
<evidence type="ECO:0000256" key="4">
    <source>
        <dbReference type="PROSITE-ProRule" id="PRU00409"/>
    </source>
</evidence>
<keyword evidence="7" id="KW-1185">Reference proteome</keyword>
<dbReference type="EMBL" id="JBHMBW010000049">
    <property type="protein sequence ID" value="MFB9628656.1"/>
    <property type="molecule type" value="Genomic_DNA"/>
</dbReference>
<dbReference type="Proteomes" id="UP001589532">
    <property type="component" value="Unassembled WGS sequence"/>
</dbReference>
<feature type="domain" description="ATP-grasp" evidence="5">
    <location>
        <begin position="110"/>
        <end position="307"/>
    </location>
</feature>
<dbReference type="Pfam" id="PF13535">
    <property type="entry name" value="ATP-grasp_4"/>
    <property type="match status" value="1"/>
</dbReference>
<name>A0ABV5SAE3_9ACTN</name>
<dbReference type="InterPro" id="IPR011761">
    <property type="entry name" value="ATP-grasp"/>
</dbReference>
<dbReference type="RefSeq" id="WP_344990544.1">
    <property type="nucleotide sequence ID" value="NZ_BAAAXV010000005.1"/>
</dbReference>
<evidence type="ECO:0000256" key="2">
    <source>
        <dbReference type="ARBA" id="ARBA00022741"/>
    </source>
</evidence>
<dbReference type="Gene3D" id="3.30.470.20">
    <property type="entry name" value="ATP-grasp fold, B domain"/>
    <property type="match status" value="1"/>
</dbReference>
<accession>A0ABV5SAE3</accession>
<evidence type="ECO:0000313" key="6">
    <source>
        <dbReference type="EMBL" id="MFB9628656.1"/>
    </source>
</evidence>
<organism evidence="6 7">
    <name type="scientific">Nonomuraea helvata</name>
    <dbReference type="NCBI Taxonomy" id="37484"/>
    <lineage>
        <taxon>Bacteria</taxon>
        <taxon>Bacillati</taxon>
        <taxon>Actinomycetota</taxon>
        <taxon>Actinomycetes</taxon>
        <taxon>Streptosporangiales</taxon>
        <taxon>Streptosporangiaceae</taxon>
        <taxon>Nonomuraea</taxon>
    </lineage>
</organism>
<dbReference type="PANTHER" id="PTHR43585">
    <property type="entry name" value="FUMIPYRROLE BIOSYNTHESIS PROTEIN C"/>
    <property type="match status" value="1"/>
</dbReference>
<dbReference type="InterPro" id="IPR052032">
    <property type="entry name" value="ATP-dep_AA_Ligase"/>
</dbReference>
<proteinExistence type="predicted"/>
<keyword evidence="2 4" id="KW-0547">Nucleotide-binding</keyword>
<evidence type="ECO:0000256" key="1">
    <source>
        <dbReference type="ARBA" id="ARBA00022598"/>
    </source>
</evidence>
<reference evidence="6 7" key="1">
    <citation type="submission" date="2024-09" db="EMBL/GenBank/DDBJ databases">
        <authorList>
            <person name="Sun Q."/>
            <person name="Mori K."/>
        </authorList>
    </citation>
    <scope>NUCLEOTIDE SEQUENCE [LARGE SCALE GENOMIC DNA]</scope>
    <source>
        <strain evidence="6 7">JCM 3143</strain>
    </source>
</reference>
<evidence type="ECO:0000256" key="3">
    <source>
        <dbReference type="ARBA" id="ARBA00022840"/>
    </source>
</evidence>
<dbReference type="SUPFAM" id="SSF56059">
    <property type="entry name" value="Glutathione synthetase ATP-binding domain-like"/>
    <property type="match status" value="1"/>
</dbReference>
<keyword evidence="1" id="KW-0436">Ligase</keyword>
<dbReference type="PROSITE" id="PS50975">
    <property type="entry name" value="ATP_GRASP"/>
    <property type="match status" value="1"/>
</dbReference>
<protein>
    <submittedName>
        <fullName evidence="6">Acetyl-CoA carboxylase biotin carboxylase subunit family protein</fullName>
    </submittedName>
</protein>
<gene>
    <name evidence="6" type="ORF">ACFFSA_36750</name>
</gene>
<evidence type="ECO:0000313" key="7">
    <source>
        <dbReference type="Proteomes" id="UP001589532"/>
    </source>
</evidence>